<dbReference type="PROSITE" id="PS51332">
    <property type="entry name" value="B12_BINDING"/>
    <property type="match status" value="1"/>
</dbReference>
<dbReference type="Pfam" id="PF02734">
    <property type="entry name" value="Dak2"/>
    <property type="match status" value="1"/>
</dbReference>
<dbReference type="SUPFAM" id="SSF101473">
    <property type="entry name" value="DhaL-like"/>
    <property type="match status" value="1"/>
</dbReference>
<evidence type="ECO:0000259" key="10">
    <source>
        <dbReference type="PROSITE" id="PS51480"/>
    </source>
</evidence>
<protein>
    <submittedName>
        <fullName evidence="12">EDD domain protein, DegV family</fullName>
    </submittedName>
</protein>
<dbReference type="InterPro" id="IPR006158">
    <property type="entry name" value="Cobalamin-bd"/>
</dbReference>
<dbReference type="GO" id="GO:0005829">
    <property type="term" value="C:cytosol"/>
    <property type="evidence" value="ECO:0007669"/>
    <property type="project" value="TreeGrafter"/>
</dbReference>
<evidence type="ECO:0000256" key="2">
    <source>
        <dbReference type="ARBA" id="ARBA00022485"/>
    </source>
</evidence>
<evidence type="ECO:0000313" key="13">
    <source>
        <dbReference type="Proteomes" id="UP000005778"/>
    </source>
</evidence>
<dbReference type="SFLD" id="SFLDS00029">
    <property type="entry name" value="Radical_SAM"/>
    <property type="match status" value="1"/>
</dbReference>
<dbReference type="SFLD" id="SFLDG01082">
    <property type="entry name" value="B12-binding_domain_containing"/>
    <property type="match status" value="1"/>
</dbReference>
<dbReference type="SFLD" id="SFLDG01123">
    <property type="entry name" value="methyltransferase_(Class_B)"/>
    <property type="match status" value="1"/>
</dbReference>
<dbReference type="Pfam" id="PF02645">
    <property type="entry name" value="DegV"/>
    <property type="match status" value="1"/>
</dbReference>
<organism evidence="12 13">
    <name type="scientific">Desulfobacter postgatei 2ac9</name>
    <dbReference type="NCBI Taxonomy" id="879212"/>
    <lineage>
        <taxon>Bacteria</taxon>
        <taxon>Pseudomonadati</taxon>
        <taxon>Thermodesulfobacteriota</taxon>
        <taxon>Desulfobacteria</taxon>
        <taxon>Desulfobacterales</taxon>
        <taxon>Desulfobacteraceae</taxon>
        <taxon>Desulfobacter</taxon>
    </lineage>
</organism>
<dbReference type="InterPro" id="IPR048394">
    <property type="entry name" value="FakA-like_M"/>
</dbReference>
<dbReference type="InterPro" id="IPR058240">
    <property type="entry name" value="rSAM_sf"/>
</dbReference>
<dbReference type="SMART" id="SM01120">
    <property type="entry name" value="Dak2"/>
    <property type="match status" value="1"/>
</dbReference>
<dbReference type="eggNOG" id="COG1032">
    <property type="taxonomic scope" value="Bacteria"/>
</dbReference>
<evidence type="ECO:0000256" key="7">
    <source>
        <dbReference type="ARBA" id="ARBA00023004"/>
    </source>
</evidence>
<dbReference type="SMART" id="SM00729">
    <property type="entry name" value="Elp3"/>
    <property type="match status" value="1"/>
</dbReference>
<dbReference type="InterPro" id="IPR007197">
    <property type="entry name" value="rSAM"/>
</dbReference>
<dbReference type="SUPFAM" id="SSF102114">
    <property type="entry name" value="Radical SAM enzymes"/>
    <property type="match status" value="1"/>
</dbReference>
<dbReference type="PANTHER" id="PTHR43409">
    <property type="entry name" value="ANAEROBIC MAGNESIUM-PROTOPORPHYRIN IX MONOMETHYL ESTER CYCLASE-RELATED"/>
    <property type="match status" value="1"/>
</dbReference>
<dbReference type="GO" id="GO:0006071">
    <property type="term" value="P:glycerol metabolic process"/>
    <property type="evidence" value="ECO:0007669"/>
    <property type="project" value="InterPro"/>
</dbReference>
<dbReference type="AlphaFoldDB" id="I5B1H1"/>
<dbReference type="InterPro" id="IPR036117">
    <property type="entry name" value="DhaL_dom_sf"/>
</dbReference>
<evidence type="ECO:0000256" key="5">
    <source>
        <dbReference type="ARBA" id="ARBA00022691"/>
    </source>
</evidence>
<evidence type="ECO:0000256" key="8">
    <source>
        <dbReference type="ARBA" id="ARBA00023014"/>
    </source>
</evidence>
<proteinExistence type="predicted"/>
<keyword evidence="6" id="KW-0479">Metal-binding</keyword>
<dbReference type="RefSeq" id="WP_004072395.1">
    <property type="nucleotide sequence ID" value="NZ_CM001488.1"/>
</dbReference>
<dbReference type="Gene3D" id="3.40.50.10170">
    <property type="match status" value="1"/>
</dbReference>
<evidence type="ECO:0000256" key="4">
    <source>
        <dbReference type="ARBA" id="ARBA00022679"/>
    </source>
</evidence>
<keyword evidence="7" id="KW-0408">Iron</keyword>
<dbReference type="Gene3D" id="3.40.50.280">
    <property type="entry name" value="Cobalamin-binding domain"/>
    <property type="match status" value="1"/>
</dbReference>
<feature type="domain" description="Radical SAM core" evidence="11">
    <location>
        <begin position="821"/>
        <end position="1050"/>
    </location>
</feature>
<dbReference type="PROSITE" id="PS51480">
    <property type="entry name" value="DHAL"/>
    <property type="match status" value="1"/>
</dbReference>
<dbReference type="Gene3D" id="3.30.1180.10">
    <property type="match status" value="1"/>
</dbReference>
<keyword evidence="4" id="KW-0808">Transferase</keyword>
<dbReference type="PROSITE" id="PS51918">
    <property type="entry name" value="RADICAL_SAM"/>
    <property type="match status" value="1"/>
</dbReference>
<dbReference type="SUPFAM" id="SSF82549">
    <property type="entry name" value="DAK1/DegV-like"/>
    <property type="match status" value="1"/>
</dbReference>
<dbReference type="CDD" id="cd01335">
    <property type="entry name" value="Radical_SAM"/>
    <property type="match status" value="1"/>
</dbReference>
<dbReference type="InterPro" id="IPR034466">
    <property type="entry name" value="Methyltransferase_Class_B"/>
</dbReference>
<dbReference type="GO" id="GO:0031419">
    <property type="term" value="F:cobalamin binding"/>
    <property type="evidence" value="ECO:0007669"/>
    <property type="project" value="InterPro"/>
</dbReference>
<dbReference type="GO" id="GO:0051539">
    <property type="term" value="F:4 iron, 4 sulfur cluster binding"/>
    <property type="evidence" value="ECO:0007669"/>
    <property type="project" value="UniProtKB-KW"/>
</dbReference>
<keyword evidence="8" id="KW-0411">Iron-sulfur</keyword>
<dbReference type="Proteomes" id="UP000005778">
    <property type="component" value="Chromosome"/>
</dbReference>
<evidence type="ECO:0000256" key="6">
    <source>
        <dbReference type="ARBA" id="ARBA00022723"/>
    </source>
</evidence>
<dbReference type="NCBIfam" id="TIGR00762">
    <property type="entry name" value="DegV"/>
    <property type="match status" value="1"/>
</dbReference>
<dbReference type="Gene3D" id="3.80.30.20">
    <property type="entry name" value="tm_1862 like domain"/>
    <property type="match status" value="1"/>
</dbReference>
<gene>
    <name evidence="12" type="ORF">DespoDRAFT_01386</name>
</gene>
<reference evidence="12 13" key="1">
    <citation type="submission" date="2011-09" db="EMBL/GenBank/DDBJ databases">
        <authorList>
            <consortium name="US DOE Joint Genome Institute (JGI-PGF)"/>
            <person name="Lucas S."/>
            <person name="Han J."/>
            <person name="Lapidus A."/>
            <person name="Cheng J.-F."/>
            <person name="Goodwin L."/>
            <person name="Pitluck S."/>
            <person name="Peters L."/>
            <person name="Land M.L."/>
            <person name="Hauser L."/>
            <person name="Orellana R."/>
            <person name="Lovley D."/>
            <person name="Woyke T.J."/>
        </authorList>
    </citation>
    <scope>NUCLEOTIDE SEQUENCE [LARGE SCALE GENOMIC DNA]</scope>
    <source>
        <strain evidence="12 13">2ac9</strain>
    </source>
</reference>
<accession>I5B1H1</accession>
<dbReference type="STRING" id="879212.DespoDRAFT_01386"/>
<dbReference type="InterPro" id="IPR023404">
    <property type="entry name" value="rSAM_horseshoe"/>
</dbReference>
<keyword evidence="2" id="KW-0004">4Fe-4S</keyword>
<dbReference type="eggNOG" id="COG1307">
    <property type="taxonomic scope" value="Bacteria"/>
</dbReference>
<dbReference type="PANTHER" id="PTHR43409:SF7">
    <property type="entry name" value="BLL1977 PROTEIN"/>
    <property type="match status" value="1"/>
</dbReference>
<keyword evidence="13" id="KW-1185">Reference proteome</keyword>
<evidence type="ECO:0000256" key="1">
    <source>
        <dbReference type="ARBA" id="ARBA00001966"/>
    </source>
</evidence>
<dbReference type="GO" id="GO:0046872">
    <property type="term" value="F:metal ion binding"/>
    <property type="evidence" value="ECO:0007669"/>
    <property type="project" value="UniProtKB-KW"/>
</dbReference>
<dbReference type="InterPro" id="IPR003797">
    <property type="entry name" value="DegV"/>
</dbReference>
<dbReference type="Pfam" id="PF04055">
    <property type="entry name" value="Radical_SAM"/>
    <property type="match status" value="1"/>
</dbReference>
<dbReference type="InterPro" id="IPR006638">
    <property type="entry name" value="Elp3/MiaA/NifB-like_rSAM"/>
</dbReference>
<evidence type="ECO:0000313" key="12">
    <source>
        <dbReference type="EMBL" id="EIM63334.1"/>
    </source>
</evidence>
<name>I5B1H1_9BACT</name>
<dbReference type="OrthoDB" id="9762608at2"/>
<reference evidence="12 13" key="2">
    <citation type="submission" date="2012-02" db="EMBL/GenBank/DDBJ databases">
        <title>Improved High-Quality Draft sequence of Desulfobacter postgatei 2ac9.</title>
        <authorList>
            <consortium name="US DOE Joint Genome Institute"/>
            <person name="Lucas S."/>
            <person name="Han J."/>
            <person name="Lapidus A."/>
            <person name="Cheng J.-F."/>
            <person name="Goodwin L."/>
            <person name="Pitluck S."/>
            <person name="Peters L."/>
            <person name="Ovchinnikova G."/>
            <person name="Held B."/>
            <person name="Detter J.C."/>
            <person name="Han C."/>
            <person name="Tapia R."/>
            <person name="Land M."/>
            <person name="Hauser L."/>
            <person name="Kyrpides N."/>
            <person name="Ivanova N."/>
            <person name="Pagani I."/>
            <person name="Orellana R."/>
            <person name="Lovley D."/>
            <person name="Woyke T."/>
        </authorList>
    </citation>
    <scope>NUCLEOTIDE SEQUENCE [LARGE SCALE GENOMIC DNA]</scope>
    <source>
        <strain evidence="12 13">2ac9</strain>
    </source>
</reference>
<evidence type="ECO:0000259" key="9">
    <source>
        <dbReference type="PROSITE" id="PS51332"/>
    </source>
</evidence>
<dbReference type="InterPro" id="IPR043168">
    <property type="entry name" value="DegV_C"/>
</dbReference>
<evidence type="ECO:0000259" key="11">
    <source>
        <dbReference type="PROSITE" id="PS51918"/>
    </source>
</evidence>
<sequence>MPPGLFECTNIQKMTKAFAIGYERIVAWADLLDQVNVFPVHDSDTGKNLKISLAPFKQIKPAHGACNGAGKPSPGSSFDQRPFDKLIDNLSRSAVGNSGNIAAAFFSGFLAHPLPISFPNAARQGLNMAMNAVADPRPGTMLDLFESQARFFDDKASDARLHEAFFDTDELTEVLRQSVAQSVTRLPALQKAGVVDAGVLGMFLFLEGFFKALEERQDQCIPVMESFKDHLCVSAGYTEPAEPAFCVDLQIRMDQGAGAPDALIKTLGDSIVMAQTDQSLKIHVHTRDREALKRRVSELGEITAWDDEPITTRPEKAPARATPDTVGIITDAAGSITLERAAALGITLMDSFIVTDGGGSPETLADPAQIYADMARGKRVMTAQASVFQRRETFRKALEQYDRVLYLCVGSVYTGNYEVAVQWVADNDLSERMQVVDTGAASGRLGLIAETVALAAETLKDPAELAAHAVKIIGACDELLFLNQLKYLAMGGRMSKTGGVAGDLLSIRPVISPRANGAQKVATVRNSDSQIRYAVNRLQHEFEKTASPRIVLEYSDNRAWVEASVMPQIRQACPRARLSLVPLSLTSGVHMGPGTWGMAFLPGELAPGDTDRGYCHENLFNRHYPFFQGESAMKVLLMSMPDVAPLVIHQNAVHFPNLGIASIGGNIHERHEVRIIDLIRKRRAIRAYLTKQLTRLAPDIVGLSAMSWQWDTCCRIIRLIKRIRPTAKIVVGGYHATLMTQEITKSPEGKLIDFIIQGEGETAFKRLVEALDGQDTFQDIPSLTYRDGDGFITNPMGELQDLSKLKPPIRDKRRLTWGYHVMNMKAEVLETSRGCTRTCNFCSMKHMYGRTFRTYPIDRVIADLDDIYYNKKTRLAFIVDDNLVLDTDRVIRLCDAIIQQGYRRLKLVVQADSLTMATNEGMIRKMAQAGFKSVFLGIENVSKANLAVAGKGNIVEYSRKAVALCQKHGLMVIGGLIFGFPDDDETAIIENYRFLKEINADAAYCQILTPYPKTGMREQLMDQGLVTNALDLKKYNGLWANVKTRHLSADKLQYLFWYHRQTVLGWWDPSARAKGTGKLWTGIWTYMFKPLLQQQHARVLKKKGWEGIYKDVLKEQEEMNTFEGL</sequence>
<dbReference type="Pfam" id="PF21645">
    <property type="entry name" value="FakA-like_M"/>
    <property type="match status" value="1"/>
</dbReference>
<dbReference type="PROSITE" id="PS01278">
    <property type="entry name" value="MTTASE_RADICAL"/>
    <property type="match status" value="1"/>
</dbReference>
<keyword evidence="5" id="KW-0949">S-adenosyl-L-methionine</keyword>
<dbReference type="PROSITE" id="PS51482">
    <property type="entry name" value="DEGV"/>
    <property type="match status" value="1"/>
</dbReference>
<dbReference type="eggNOG" id="COG1461">
    <property type="taxonomic scope" value="Bacteria"/>
</dbReference>
<dbReference type="InterPro" id="IPR020612">
    <property type="entry name" value="Methylthiotransferase_CS"/>
</dbReference>
<dbReference type="HOGENOM" id="CLU_279751_0_0_7"/>
<dbReference type="InterPro" id="IPR051198">
    <property type="entry name" value="BchE-like"/>
</dbReference>
<dbReference type="CDD" id="cd02068">
    <property type="entry name" value="radical_SAM_B12_BD"/>
    <property type="match status" value="1"/>
</dbReference>
<evidence type="ECO:0000256" key="3">
    <source>
        <dbReference type="ARBA" id="ARBA00022603"/>
    </source>
</evidence>
<dbReference type="InterPro" id="IPR004007">
    <property type="entry name" value="DhaL_dom"/>
</dbReference>
<dbReference type="GO" id="GO:0004371">
    <property type="term" value="F:glycerone kinase activity"/>
    <property type="evidence" value="ECO:0007669"/>
    <property type="project" value="InterPro"/>
</dbReference>
<dbReference type="Pfam" id="PF02310">
    <property type="entry name" value="B12-binding"/>
    <property type="match status" value="1"/>
</dbReference>
<feature type="domain" description="DhaL" evidence="10">
    <location>
        <begin position="12"/>
        <end position="211"/>
    </location>
</feature>
<dbReference type="Gene3D" id="1.25.40.340">
    <property type="match status" value="1"/>
</dbReference>
<comment type="cofactor">
    <cofactor evidence="1">
        <name>[4Fe-4S] cluster</name>
        <dbReference type="ChEBI" id="CHEBI:49883"/>
    </cofactor>
</comment>
<dbReference type="EMBL" id="CM001488">
    <property type="protein sequence ID" value="EIM63334.1"/>
    <property type="molecule type" value="Genomic_DNA"/>
</dbReference>
<feature type="domain" description="B12-binding" evidence="9">
    <location>
        <begin position="641"/>
        <end position="778"/>
    </location>
</feature>
<keyword evidence="3" id="KW-0489">Methyltransferase</keyword>